<dbReference type="Gene3D" id="1.10.10.10">
    <property type="entry name" value="Winged helix-like DNA-binding domain superfamily/Winged helix DNA-binding domain"/>
    <property type="match status" value="1"/>
</dbReference>
<dbReference type="CDD" id="cd07377">
    <property type="entry name" value="WHTH_GntR"/>
    <property type="match status" value="1"/>
</dbReference>
<dbReference type="PRINTS" id="PR00035">
    <property type="entry name" value="HTHGNTR"/>
</dbReference>
<gene>
    <name evidence="5" type="ORF">HC031_02680</name>
</gene>
<evidence type="ECO:0000313" key="6">
    <source>
        <dbReference type="Proteomes" id="UP000722989"/>
    </source>
</evidence>
<evidence type="ECO:0000256" key="1">
    <source>
        <dbReference type="ARBA" id="ARBA00023015"/>
    </source>
</evidence>
<dbReference type="InterPro" id="IPR050679">
    <property type="entry name" value="Bact_HTH_transcr_reg"/>
</dbReference>
<dbReference type="EMBL" id="JAATVY010000001">
    <property type="protein sequence ID" value="NJC68635.1"/>
    <property type="molecule type" value="Genomic_DNA"/>
</dbReference>
<dbReference type="InterPro" id="IPR036390">
    <property type="entry name" value="WH_DNA-bd_sf"/>
</dbReference>
<dbReference type="Gene3D" id="3.40.1410.10">
    <property type="entry name" value="Chorismate lyase-like"/>
    <property type="match status" value="1"/>
</dbReference>
<keyword evidence="3" id="KW-0804">Transcription</keyword>
<name>A0ABX0XT61_9ACTN</name>
<comment type="caution">
    <text evidence="5">The sequence shown here is derived from an EMBL/GenBank/DDBJ whole genome shotgun (WGS) entry which is preliminary data.</text>
</comment>
<dbReference type="SUPFAM" id="SSF46785">
    <property type="entry name" value="Winged helix' DNA-binding domain"/>
    <property type="match status" value="1"/>
</dbReference>
<dbReference type="InterPro" id="IPR000524">
    <property type="entry name" value="Tscrpt_reg_HTH_GntR"/>
</dbReference>
<dbReference type="SMART" id="SM00866">
    <property type="entry name" value="UTRA"/>
    <property type="match status" value="1"/>
</dbReference>
<accession>A0ABX0XT61</accession>
<dbReference type="PANTHER" id="PTHR44846">
    <property type="entry name" value="MANNOSYL-D-GLYCERATE TRANSPORT/METABOLISM SYSTEM REPRESSOR MNGR-RELATED"/>
    <property type="match status" value="1"/>
</dbReference>
<dbReference type="InterPro" id="IPR028978">
    <property type="entry name" value="Chorismate_lyase_/UTRA_dom_sf"/>
</dbReference>
<keyword evidence="6" id="KW-1185">Reference proteome</keyword>
<dbReference type="InterPro" id="IPR011663">
    <property type="entry name" value="UTRA"/>
</dbReference>
<dbReference type="RefSeq" id="WP_167923481.1">
    <property type="nucleotide sequence ID" value="NZ_JAATVY010000001.1"/>
</dbReference>
<dbReference type="SMART" id="SM00345">
    <property type="entry name" value="HTH_GNTR"/>
    <property type="match status" value="1"/>
</dbReference>
<evidence type="ECO:0000256" key="2">
    <source>
        <dbReference type="ARBA" id="ARBA00023125"/>
    </source>
</evidence>
<dbReference type="Proteomes" id="UP000722989">
    <property type="component" value="Unassembled WGS sequence"/>
</dbReference>
<dbReference type="InterPro" id="IPR036388">
    <property type="entry name" value="WH-like_DNA-bd_sf"/>
</dbReference>
<sequence>MTAVETRPEWLRNLPPLSAKSGVPVHVQIERWLTDVIGRGELVPGDRLPREDELAALIGVSRMTLRQALATLESLGTVVRKTGRSGGTFVSEPRIECDLTGLAGFTEQMRRANVRAGARMVSARTIPASAAVAAALSVDRGSPVYEVVRVRTARREPLALERAYFPSEPFPDLLTHRLTGSIYELFTRRYGQEPHTASEILEPVIARPEEAALLAVEPNSPLMLITRTTFTAAGLAVEYARDLFRPDRVRISLQTGIGAAARVARMTTPDAY</sequence>
<feature type="domain" description="HTH gntR-type" evidence="4">
    <location>
        <begin position="23"/>
        <end position="93"/>
    </location>
</feature>
<dbReference type="Pfam" id="PF07702">
    <property type="entry name" value="UTRA"/>
    <property type="match status" value="1"/>
</dbReference>
<evidence type="ECO:0000256" key="3">
    <source>
        <dbReference type="ARBA" id="ARBA00023163"/>
    </source>
</evidence>
<dbReference type="SUPFAM" id="SSF64288">
    <property type="entry name" value="Chorismate lyase-like"/>
    <property type="match status" value="1"/>
</dbReference>
<keyword evidence="1" id="KW-0805">Transcription regulation</keyword>
<reference evidence="5 6" key="1">
    <citation type="submission" date="2020-03" db="EMBL/GenBank/DDBJ databases">
        <title>WGS of the type strain of Planosporangium spp.</title>
        <authorList>
            <person name="Thawai C."/>
        </authorList>
    </citation>
    <scope>NUCLEOTIDE SEQUENCE [LARGE SCALE GENOMIC DNA]</scope>
    <source>
        <strain evidence="5 6">TBRC 5610</strain>
    </source>
</reference>
<keyword evidence="2" id="KW-0238">DNA-binding</keyword>
<organism evidence="5 6">
    <name type="scientific">Planosporangium thailandense</name>
    <dbReference type="NCBI Taxonomy" id="765197"/>
    <lineage>
        <taxon>Bacteria</taxon>
        <taxon>Bacillati</taxon>
        <taxon>Actinomycetota</taxon>
        <taxon>Actinomycetes</taxon>
        <taxon>Micromonosporales</taxon>
        <taxon>Micromonosporaceae</taxon>
        <taxon>Planosporangium</taxon>
    </lineage>
</organism>
<evidence type="ECO:0000313" key="5">
    <source>
        <dbReference type="EMBL" id="NJC68635.1"/>
    </source>
</evidence>
<proteinExistence type="predicted"/>
<dbReference type="PROSITE" id="PS50949">
    <property type="entry name" value="HTH_GNTR"/>
    <property type="match status" value="1"/>
</dbReference>
<dbReference type="PANTHER" id="PTHR44846:SF1">
    <property type="entry name" value="MANNOSYL-D-GLYCERATE TRANSPORT_METABOLISM SYSTEM REPRESSOR MNGR-RELATED"/>
    <property type="match status" value="1"/>
</dbReference>
<dbReference type="Pfam" id="PF00392">
    <property type="entry name" value="GntR"/>
    <property type="match status" value="1"/>
</dbReference>
<evidence type="ECO:0000259" key="4">
    <source>
        <dbReference type="PROSITE" id="PS50949"/>
    </source>
</evidence>
<protein>
    <submittedName>
        <fullName evidence="5">GntR family transcriptional regulator</fullName>
    </submittedName>
</protein>